<dbReference type="STRING" id="1697053.AKN87_07670"/>
<evidence type="ECO:0000313" key="2">
    <source>
        <dbReference type="EMBL" id="AKX59406.1"/>
    </source>
</evidence>
<proteinExistence type="predicted"/>
<evidence type="ECO:0000313" key="4">
    <source>
        <dbReference type="Proteomes" id="UP000063953"/>
    </source>
</evidence>
<dbReference type="EMBL" id="CP012365">
    <property type="protein sequence ID" value="AKX59406.1"/>
    <property type="molecule type" value="Genomic_DNA"/>
</dbReference>
<keyword evidence="1" id="KW-0472">Membrane</keyword>
<protein>
    <submittedName>
        <fullName evidence="2">Uncharacterized protein</fullName>
    </submittedName>
</protein>
<accession>A0A0K1XDK1</accession>
<feature type="transmembrane region" description="Helical" evidence="1">
    <location>
        <begin position="12"/>
        <end position="35"/>
    </location>
</feature>
<feature type="transmembrane region" description="Helical" evidence="1">
    <location>
        <begin position="67"/>
        <end position="87"/>
    </location>
</feature>
<keyword evidence="1" id="KW-1133">Transmembrane helix</keyword>
<dbReference type="Proteomes" id="UP000063953">
    <property type="component" value="Chromosome"/>
</dbReference>
<dbReference type="EMBL" id="JACANB010000002">
    <property type="protein sequence ID" value="MDM1695976.1"/>
    <property type="molecule type" value="Genomic_DNA"/>
</dbReference>
<keyword evidence="1" id="KW-0812">Transmembrane</keyword>
<gene>
    <name evidence="2" type="ORF">AKN88_05250</name>
    <name evidence="3" type="ORF">HX099_04750</name>
</gene>
<dbReference type="RefSeq" id="WP_053100584.1">
    <property type="nucleotide sequence ID" value="NZ_CP012358.1"/>
</dbReference>
<evidence type="ECO:0000313" key="3">
    <source>
        <dbReference type="EMBL" id="MDM1695976.1"/>
    </source>
</evidence>
<keyword evidence="4" id="KW-1185">Reference proteome</keyword>
<name>A0A0K1XDK1_9GAMM</name>
<reference evidence="3" key="3">
    <citation type="journal article" date="2022" name="Sci. Total Environ.">
        <title>Prevalence, transmission, and molecular epidemiology of tet(X)-positive bacteria among humans, animals, and environmental niches in China: An epidemiological, and genomic-based study.</title>
        <authorList>
            <person name="Dong N."/>
            <person name="Zeng Y."/>
            <person name="Cai C."/>
            <person name="Sun C."/>
            <person name="Lu J."/>
            <person name="Liu C."/>
            <person name="Zhou H."/>
            <person name="Sun Q."/>
            <person name="Shu L."/>
            <person name="Wang H."/>
            <person name="Wang Y."/>
            <person name="Wang S."/>
            <person name="Wu C."/>
            <person name="Chan E.W."/>
            <person name="Chen G."/>
            <person name="Shen Z."/>
            <person name="Chen S."/>
            <person name="Zhang R."/>
        </authorList>
    </citation>
    <scope>NUCLEOTIDE SEQUENCE</scope>
    <source>
        <strain evidence="3">DF46-2-2</strain>
    </source>
</reference>
<dbReference type="AlphaFoldDB" id="A0A0K1XDK1"/>
<dbReference type="Proteomes" id="UP001173465">
    <property type="component" value="Unassembled WGS sequence"/>
</dbReference>
<dbReference type="KEGG" id="pbb:AKN87_07670"/>
<dbReference type="GeneID" id="93984144"/>
<sequence>MIKDINYMVSGGYPVFGFFQGLLVLLFLAAIVYGLKKLALKQQAKVAATEGAELPKSHFWVKATQKALMALIFLGVILYPLSVFYSGSTYNSFKGSIQEAFNVSYQDGYLIIKNDSGQDITFNSDLKGHLVADVGGVAYTTKITVKGDLVADGRFDQQVKGKKSKVDIYAEDPTLQAAPKKKPAVKKQDLLIQLADQEIYVAEINARNDSLKTVIDQLDIYIHRPAR</sequence>
<evidence type="ECO:0000256" key="1">
    <source>
        <dbReference type="SAM" id="Phobius"/>
    </source>
</evidence>
<organism evidence="2 4">
    <name type="scientific">Thiopseudomonas alkaliphila</name>
    <dbReference type="NCBI Taxonomy" id="1697053"/>
    <lineage>
        <taxon>Bacteria</taxon>
        <taxon>Pseudomonadati</taxon>
        <taxon>Pseudomonadota</taxon>
        <taxon>Gammaproteobacteria</taxon>
        <taxon>Pseudomonadales</taxon>
        <taxon>Pseudomonadaceae</taxon>
        <taxon>Thiopseudomonas</taxon>
    </lineage>
</organism>
<reference evidence="3" key="2">
    <citation type="submission" date="2020-06" db="EMBL/GenBank/DDBJ databases">
        <authorList>
            <person name="Dong N."/>
        </authorList>
    </citation>
    <scope>NUCLEOTIDE SEQUENCE</scope>
    <source>
        <strain evidence="3">DF46-2-2</strain>
    </source>
</reference>
<reference evidence="2 4" key="1">
    <citation type="journal article" date="2015" name="Genome Announc.">
        <title>Genome Sequences of Oblitimonas alkaliphila gen. nov. sp. nov. (Proposed), a Novel Bacterium of the Pseudomonadaceae Family.</title>
        <authorList>
            <person name="Lauer A.C."/>
            <person name="Nicholson A.C."/>
            <person name="Humrighouse B.W."/>
            <person name="Emery B."/>
            <person name="Drobish A."/>
            <person name="Juieng P."/>
            <person name="Loparev V."/>
            <person name="McQuiston J.R."/>
        </authorList>
    </citation>
    <scope>NUCLEOTIDE SEQUENCE [LARGE SCALE GENOMIC DNA]</scope>
    <source>
        <strain evidence="2 4">E5571</strain>
    </source>
</reference>